<protein>
    <submittedName>
        <fullName evidence="1">Uncharacterized protein</fullName>
    </submittedName>
</protein>
<accession>A0A267MCM8</accession>
<comment type="caution">
    <text evidence="1">The sequence shown here is derived from an EMBL/GenBank/DDBJ whole genome shotgun (WGS) entry which is preliminary data.</text>
</comment>
<evidence type="ECO:0000313" key="1">
    <source>
        <dbReference type="EMBL" id="PAB57344.1"/>
    </source>
</evidence>
<name>A0A267MCM8_LACJH</name>
<evidence type="ECO:0000313" key="2">
    <source>
        <dbReference type="Proteomes" id="UP000216008"/>
    </source>
</evidence>
<gene>
    <name evidence="1" type="ORF">A3Q24_00435</name>
</gene>
<dbReference type="Proteomes" id="UP000216008">
    <property type="component" value="Unassembled WGS sequence"/>
</dbReference>
<reference evidence="1 2" key="1">
    <citation type="submission" date="2017-05" db="EMBL/GenBank/DDBJ databases">
        <title>Lactobacillus johnsonii from commercial turkeys.</title>
        <authorList>
            <person name="Johnson T.J."/>
            <person name="Youmans B."/>
        </authorList>
    </citation>
    <scope>NUCLEOTIDE SEQUENCE [LARGE SCALE GENOMIC DNA]</scope>
    <source>
        <strain evidence="1 2">UMNLJ114</strain>
    </source>
</reference>
<dbReference type="AlphaFoldDB" id="A0A267MCM8"/>
<dbReference type="RefSeq" id="WP_095182438.1">
    <property type="nucleotide sequence ID" value="NZ_NIBC01000015.1"/>
</dbReference>
<proteinExistence type="predicted"/>
<sequence length="115" mass="13379">MKITVTSDKAHYDEFKSKFEVASKELTVLLENEAYLNKPINFLLKIICQKYGFDLRSYVTYEYETNKYSLITKLFDKKTSCNLEISTTTDINLKEAAIENAILLFDEKLPKKYVG</sequence>
<organism evidence="1 2">
    <name type="scientific">Lactobacillus johnsonii</name>
    <dbReference type="NCBI Taxonomy" id="33959"/>
    <lineage>
        <taxon>Bacteria</taxon>
        <taxon>Bacillati</taxon>
        <taxon>Bacillota</taxon>
        <taxon>Bacilli</taxon>
        <taxon>Lactobacillales</taxon>
        <taxon>Lactobacillaceae</taxon>
        <taxon>Lactobacillus</taxon>
    </lineage>
</organism>
<dbReference type="EMBL" id="NIBD01000002">
    <property type="protein sequence ID" value="PAB57344.1"/>
    <property type="molecule type" value="Genomic_DNA"/>
</dbReference>